<protein>
    <recommendedName>
        <fullName evidence="1">Shikimate dehydrogenase substrate binding N-terminal domain-containing protein</fullName>
    </recommendedName>
</protein>
<reference evidence="2 3" key="1">
    <citation type="journal article" date="2019" name="Mol. Biol. Evol.">
        <title>Blast fungal genomes show frequent chromosomal changes, gene gains and losses, and effector gene turnover.</title>
        <authorList>
            <person name="Gomez Luciano L.B."/>
            <person name="Jason Tsai I."/>
            <person name="Chuma I."/>
            <person name="Tosa Y."/>
            <person name="Chen Y.H."/>
            <person name="Li J.Y."/>
            <person name="Li M.Y."/>
            <person name="Jade Lu M.Y."/>
            <person name="Nakayashiki H."/>
            <person name="Li W.H."/>
        </authorList>
    </citation>
    <scope>NUCLEOTIDE SEQUENCE [LARGE SCALE GENOMIC DNA]</scope>
    <source>
        <strain evidence="2">MZ5-1-6</strain>
    </source>
</reference>
<dbReference type="Gene3D" id="3.40.50.720">
    <property type="entry name" value="NAD(P)-binding Rossmann-like Domain"/>
    <property type="match status" value="1"/>
</dbReference>
<evidence type="ECO:0000313" key="3">
    <source>
        <dbReference type="Proteomes" id="UP000294847"/>
    </source>
</evidence>
<dbReference type="GO" id="GO:0009423">
    <property type="term" value="P:chorismate biosynthetic process"/>
    <property type="evidence" value="ECO:0007669"/>
    <property type="project" value="TreeGrafter"/>
</dbReference>
<sequence>MASATATTTEQPLLDADLAASVASVDRHGYLFGQKITHSLSPLFHSTIYQELGLRWEQFRLDSSDVSRFLQLMRDPRFYGASVTMPNKVAIMPHLDHLTDECRDVGACNTVFLRPDPSVPGGRVYCGANTDVIGVRESFLRNVADPDAVIRNRPALVLGGGGAARSAVYALRRWLGVRDIYMVNRDAREVADVVADCTARGYGQGLVHVASVEQAAALEAPGAMVLCVPDFAPKTAEEVVARDVMSVFFAKERKGAILEMCYNPTPYTQLWALAEGQGWQVILGTEALIYQGLEQDKYWTGKEVDDLPVQKVTEVIASKLGQKPKL</sequence>
<dbReference type="InterPro" id="IPR022893">
    <property type="entry name" value="Shikimate_DH_fam"/>
</dbReference>
<gene>
    <name evidence="2" type="ORF">PoMZ_04784</name>
</gene>
<dbReference type="InterPro" id="IPR013708">
    <property type="entry name" value="Shikimate_DH-bd_N"/>
</dbReference>
<dbReference type="SUPFAM" id="SSF53223">
    <property type="entry name" value="Aminoacid dehydrogenase-like, N-terminal domain"/>
    <property type="match status" value="1"/>
</dbReference>
<dbReference type="Pfam" id="PF08501">
    <property type="entry name" value="Shikimate_dh_N"/>
    <property type="match status" value="1"/>
</dbReference>
<evidence type="ECO:0000313" key="2">
    <source>
        <dbReference type="EMBL" id="QBZ59820.1"/>
    </source>
</evidence>
<feature type="domain" description="Shikimate dehydrogenase substrate binding N-terminal" evidence="1">
    <location>
        <begin position="31"/>
        <end position="111"/>
    </location>
</feature>
<dbReference type="Proteomes" id="UP000294847">
    <property type="component" value="Chromosome 3"/>
</dbReference>
<accession>A0A4P7NDX3</accession>
<dbReference type="InterPro" id="IPR036291">
    <property type="entry name" value="NAD(P)-bd_dom_sf"/>
</dbReference>
<dbReference type="PANTHER" id="PTHR21089">
    <property type="entry name" value="SHIKIMATE DEHYDROGENASE"/>
    <property type="match status" value="1"/>
</dbReference>
<proteinExistence type="predicted"/>
<dbReference type="SUPFAM" id="SSF51735">
    <property type="entry name" value="NAD(P)-binding Rossmann-fold domains"/>
    <property type="match status" value="1"/>
</dbReference>
<dbReference type="AlphaFoldDB" id="A0A4P7NDX3"/>
<dbReference type="CDD" id="cd01065">
    <property type="entry name" value="NAD_bind_Shikimate_DH"/>
    <property type="match status" value="1"/>
</dbReference>
<evidence type="ECO:0000259" key="1">
    <source>
        <dbReference type="Pfam" id="PF08501"/>
    </source>
</evidence>
<dbReference type="GO" id="GO:0004764">
    <property type="term" value="F:shikimate 3-dehydrogenase (NADP+) activity"/>
    <property type="evidence" value="ECO:0007669"/>
    <property type="project" value="InterPro"/>
</dbReference>
<dbReference type="GO" id="GO:0019632">
    <property type="term" value="P:shikimate metabolic process"/>
    <property type="evidence" value="ECO:0007669"/>
    <property type="project" value="TreeGrafter"/>
</dbReference>
<organism evidence="2 3">
    <name type="scientific">Pyricularia oryzae</name>
    <name type="common">Rice blast fungus</name>
    <name type="synonym">Magnaporthe oryzae</name>
    <dbReference type="NCBI Taxonomy" id="318829"/>
    <lineage>
        <taxon>Eukaryota</taxon>
        <taxon>Fungi</taxon>
        <taxon>Dikarya</taxon>
        <taxon>Ascomycota</taxon>
        <taxon>Pezizomycotina</taxon>
        <taxon>Sordariomycetes</taxon>
        <taxon>Sordariomycetidae</taxon>
        <taxon>Magnaporthales</taxon>
        <taxon>Pyriculariaceae</taxon>
        <taxon>Pyricularia</taxon>
    </lineage>
</organism>
<name>A0A4P7NDX3_PYROR</name>
<dbReference type="EMBL" id="CP034206">
    <property type="protein sequence ID" value="QBZ59820.1"/>
    <property type="molecule type" value="Genomic_DNA"/>
</dbReference>
<dbReference type="PANTHER" id="PTHR21089:SF1">
    <property type="entry name" value="BIFUNCTIONAL 3-DEHYDROQUINATE DEHYDRATASE_SHIKIMATE DEHYDROGENASE, CHLOROPLASTIC"/>
    <property type="match status" value="1"/>
</dbReference>
<dbReference type="VEuPathDB" id="FungiDB:M_BR32_EuGene_00099691"/>
<dbReference type="InterPro" id="IPR046346">
    <property type="entry name" value="Aminoacid_DH-like_N_sf"/>
</dbReference>
<dbReference type="Gene3D" id="3.40.50.10860">
    <property type="entry name" value="Leucine Dehydrogenase, chain A, domain 1"/>
    <property type="match status" value="1"/>
</dbReference>